<keyword evidence="1" id="KW-0812">Transmembrane</keyword>
<dbReference type="Proteomes" id="UP000887581">
    <property type="component" value="Unplaced"/>
</dbReference>
<reference evidence="3" key="1">
    <citation type="submission" date="2022-11" db="UniProtKB">
        <authorList>
            <consortium name="WormBaseParasite"/>
        </authorList>
    </citation>
    <scope>IDENTIFICATION</scope>
</reference>
<keyword evidence="1" id="KW-0472">Membrane</keyword>
<keyword evidence="1" id="KW-1133">Transmembrane helix</keyword>
<evidence type="ECO:0000313" key="3">
    <source>
        <dbReference type="WBParaSite" id="sdigi.contig56.g3125.t1"/>
    </source>
</evidence>
<dbReference type="WBParaSite" id="sdigi.contig56.g3125.t1">
    <property type="protein sequence ID" value="sdigi.contig56.g3125.t1"/>
    <property type="gene ID" value="sdigi.contig56.g3125"/>
</dbReference>
<organism evidence="2 3">
    <name type="scientific">Setaria digitata</name>
    <dbReference type="NCBI Taxonomy" id="48799"/>
    <lineage>
        <taxon>Eukaryota</taxon>
        <taxon>Metazoa</taxon>
        <taxon>Ecdysozoa</taxon>
        <taxon>Nematoda</taxon>
        <taxon>Chromadorea</taxon>
        <taxon>Rhabditida</taxon>
        <taxon>Spirurina</taxon>
        <taxon>Spiruromorpha</taxon>
        <taxon>Filarioidea</taxon>
        <taxon>Setariidae</taxon>
        <taxon>Setaria</taxon>
    </lineage>
</organism>
<dbReference type="AlphaFoldDB" id="A0A915PXS5"/>
<evidence type="ECO:0000256" key="1">
    <source>
        <dbReference type="SAM" id="Phobius"/>
    </source>
</evidence>
<keyword evidence="2" id="KW-1185">Reference proteome</keyword>
<proteinExistence type="predicted"/>
<accession>A0A915PXS5</accession>
<sequence>MTDNLGGRRRGALKHESSKISLLALDDIVVALALFVPFFSSSTHSDDCSFSFIPLIAPNLCKLVVVAVADV</sequence>
<feature type="transmembrane region" description="Helical" evidence="1">
    <location>
        <begin position="51"/>
        <end position="69"/>
    </location>
</feature>
<name>A0A915PXS5_9BILA</name>
<feature type="transmembrane region" description="Helical" evidence="1">
    <location>
        <begin position="20"/>
        <end position="39"/>
    </location>
</feature>
<protein>
    <submittedName>
        <fullName evidence="3">Uncharacterized protein</fullName>
    </submittedName>
</protein>
<evidence type="ECO:0000313" key="2">
    <source>
        <dbReference type="Proteomes" id="UP000887581"/>
    </source>
</evidence>